<proteinExistence type="predicted"/>
<feature type="compositionally biased region" description="Basic and acidic residues" evidence="2">
    <location>
        <begin position="233"/>
        <end position="261"/>
    </location>
</feature>
<evidence type="ECO:0000313" key="4">
    <source>
        <dbReference type="Proteomes" id="UP001162483"/>
    </source>
</evidence>
<name>A0ABN9BGG8_9NEOB</name>
<keyword evidence="4" id="KW-1185">Reference proteome</keyword>
<dbReference type="EMBL" id="CATNWA010003954">
    <property type="protein sequence ID" value="CAI9546717.1"/>
    <property type="molecule type" value="Genomic_DNA"/>
</dbReference>
<dbReference type="PANTHER" id="PTHR14559:SF3">
    <property type="entry name" value="CASPASE RECRUITMENT DOMAIN-CONTAINING PROTEIN 9"/>
    <property type="match status" value="1"/>
</dbReference>
<accession>A0ABN9BGG8</accession>
<feature type="coiled-coil region" evidence="1">
    <location>
        <begin position="165"/>
        <end position="192"/>
    </location>
</feature>
<feature type="coiled-coil region" evidence="1">
    <location>
        <begin position="67"/>
        <end position="115"/>
    </location>
</feature>
<reference evidence="3" key="1">
    <citation type="submission" date="2023-05" db="EMBL/GenBank/DDBJ databases">
        <authorList>
            <person name="Stuckert A."/>
        </authorList>
    </citation>
    <scope>NUCLEOTIDE SEQUENCE</scope>
</reference>
<protein>
    <submittedName>
        <fullName evidence="3">Uncharacterized protein</fullName>
    </submittedName>
</protein>
<feature type="region of interest" description="Disordered" evidence="2">
    <location>
        <begin position="288"/>
        <end position="310"/>
    </location>
</feature>
<sequence length="310" mass="36323">MKAEDDCKLERKQTMKLKNAIEKRPSRDVIYELQRENELLRAKIQELDKPLQNLPKEETSEKIRLYIQDLEGERRQALEQYQEMVNTVCTLKMSLRQAEDLRDKYLEEKEVSELQCTALKKDSKMYKDRIEAILQQMDEVCIERNMAIATREEFHTQYTKGLKDKDALRKQLRELGEKYDDLQIQLIRSEGKLLSLETKLKRTESPALSSDADECSSRSSLEITTLISVPENKTQHDKDQPRPLENGSDHGETPKTEENEHSPVNGEPLFKARRKIRSFEDNRRIRALKFKNSPKNEECYTSESETDVTP</sequence>
<gene>
    <name evidence="3" type="ORF">SPARVUS_LOCUS2872070</name>
</gene>
<keyword evidence="1" id="KW-0175">Coiled coil</keyword>
<organism evidence="3 4">
    <name type="scientific">Staurois parvus</name>
    <dbReference type="NCBI Taxonomy" id="386267"/>
    <lineage>
        <taxon>Eukaryota</taxon>
        <taxon>Metazoa</taxon>
        <taxon>Chordata</taxon>
        <taxon>Craniata</taxon>
        <taxon>Vertebrata</taxon>
        <taxon>Euteleostomi</taxon>
        <taxon>Amphibia</taxon>
        <taxon>Batrachia</taxon>
        <taxon>Anura</taxon>
        <taxon>Neobatrachia</taxon>
        <taxon>Ranoidea</taxon>
        <taxon>Ranidae</taxon>
        <taxon>Staurois</taxon>
    </lineage>
</organism>
<dbReference type="PANTHER" id="PTHR14559">
    <property type="entry name" value="CASPASE RECRUITMENT DOMAIN FAMILY"/>
    <property type="match status" value="1"/>
</dbReference>
<feature type="region of interest" description="Disordered" evidence="2">
    <location>
        <begin position="224"/>
        <end position="276"/>
    </location>
</feature>
<evidence type="ECO:0000256" key="1">
    <source>
        <dbReference type="SAM" id="Coils"/>
    </source>
</evidence>
<feature type="compositionally biased region" description="Polar residues" evidence="2">
    <location>
        <begin position="299"/>
        <end position="310"/>
    </location>
</feature>
<dbReference type="Proteomes" id="UP001162483">
    <property type="component" value="Unassembled WGS sequence"/>
</dbReference>
<comment type="caution">
    <text evidence="3">The sequence shown here is derived from an EMBL/GenBank/DDBJ whole genome shotgun (WGS) entry which is preliminary data.</text>
</comment>
<evidence type="ECO:0000313" key="3">
    <source>
        <dbReference type="EMBL" id="CAI9546717.1"/>
    </source>
</evidence>
<evidence type="ECO:0000256" key="2">
    <source>
        <dbReference type="SAM" id="MobiDB-lite"/>
    </source>
</evidence>